<dbReference type="PANTHER" id="PTHR11803">
    <property type="entry name" value="2-IMINOBUTANOATE/2-IMINOPROPANOATE DEAMINASE RIDA"/>
    <property type="match status" value="1"/>
</dbReference>
<dbReference type="PANTHER" id="PTHR11803:SF39">
    <property type="entry name" value="2-IMINOBUTANOATE_2-IMINOPROPANOATE DEAMINASE"/>
    <property type="match status" value="1"/>
</dbReference>
<dbReference type="GO" id="GO:0019239">
    <property type="term" value="F:deaminase activity"/>
    <property type="evidence" value="ECO:0007669"/>
    <property type="project" value="TreeGrafter"/>
</dbReference>
<name>A0A9X1JZK5_9RHOB</name>
<protein>
    <submittedName>
        <fullName evidence="1">RidA family protein</fullName>
    </submittedName>
</protein>
<dbReference type="GO" id="GO:0005829">
    <property type="term" value="C:cytosol"/>
    <property type="evidence" value="ECO:0007669"/>
    <property type="project" value="TreeGrafter"/>
</dbReference>
<gene>
    <name evidence="1" type="ORF">KX928_05715</name>
</gene>
<evidence type="ECO:0000313" key="2">
    <source>
        <dbReference type="Proteomes" id="UP001138661"/>
    </source>
</evidence>
<dbReference type="RefSeq" id="WP_219499848.1">
    <property type="nucleotide sequence ID" value="NZ_JAHXDN010000001.1"/>
</dbReference>
<dbReference type="EMBL" id="JAHXDN010000001">
    <property type="protein sequence ID" value="MBW4707279.1"/>
    <property type="molecule type" value="Genomic_DNA"/>
</dbReference>
<dbReference type="InterPro" id="IPR006175">
    <property type="entry name" value="YjgF/YER057c/UK114"/>
</dbReference>
<dbReference type="CDD" id="cd02198">
    <property type="entry name" value="YjgH_like"/>
    <property type="match status" value="1"/>
</dbReference>
<dbReference type="Proteomes" id="UP001138661">
    <property type="component" value="Unassembled WGS sequence"/>
</dbReference>
<comment type="caution">
    <text evidence="1">The sequence shown here is derived from an EMBL/GenBank/DDBJ whole genome shotgun (WGS) entry which is preliminary data.</text>
</comment>
<reference evidence="1" key="1">
    <citation type="submission" date="2021-07" db="EMBL/GenBank/DDBJ databases">
        <title>Roseobacter insulae sp. nov., isolated from a tidal flat.</title>
        <authorList>
            <person name="Park S."/>
            <person name="Yoon J.-H."/>
        </authorList>
    </citation>
    <scope>NUCLEOTIDE SEQUENCE</scope>
    <source>
        <strain evidence="1">YSTF-M11</strain>
    </source>
</reference>
<sequence length="134" mass="13682">MTAAPFAVSPPGMTGGDMKISPAVVSGEHVFVTGMTGSGPGGEMPSDPQAQFRAAFDKIGAVLAAAGSGWGSVVEMTSYHVGLQAHFDTFNAVHGAYVHPPYPAWTAVEVAGLRRAGALVEIRVVARHGKAPAP</sequence>
<dbReference type="AlphaFoldDB" id="A0A9X1JZK5"/>
<dbReference type="Pfam" id="PF01042">
    <property type="entry name" value="Ribonuc_L-PSP"/>
    <property type="match status" value="1"/>
</dbReference>
<accession>A0A9X1JZK5</accession>
<keyword evidence="2" id="KW-1185">Reference proteome</keyword>
<proteinExistence type="predicted"/>
<dbReference type="InterPro" id="IPR038743">
    <property type="entry name" value="YjgH-like"/>
</dbReference>
<evidence type="ECO:0000313" key="1">
    <source>
        <dbReference type="EMBL" id="MBW4707279.1"/>
    </source>
</evidence>
<organism evidence="1 2">
    <name type="scientific">Roseobacter insulae</name>
    <dbReference type="NCBI Taxonomy" id="2859783"/>
    <lineage>
        <taxon>Bacteria</taxon>
        <taxon>Pseudomonadati</taxon>
        <taxon>Pseudomonadota</taxon>
        <taxon>Alphaproteobacteria</taxon>
        <taxon>Rhodobacterales</taxon>
        <taxon>Roseobacteraceae</taxon>
        <taxon>Roseobacter</taxon>
    </lineage>
</organism>